<gene>
    <name evidence="11" type="ORF">L2716_10840</name>
</gene>
<evidence type="ECO:0000256" key="7">
    <source>
        <dbReference type="ARBA" id="ARBA00023136"/>
    </source>
</evidence>
<evidence type="ECO:0000256" key="9">
    <source>
        <dbReference type="SAM" id="Phobius"/>
    </source>
</evidence>
<proteinExistence type="inferred from homology"/>
<keyword evidence="5 9" id="KW-0812">Transmembrane</keyword>
<reference evidence="11 12" key="1">
    <citation type="submission" date="2022-01" db="EMBL/GenBank/DDBJ databases">
        <title>Alkalihalobacillus sp. EGI L200015, a novel bacterium isolated from a salt lake sediment.</title>
        <authorList>
            <person name="Gao L."/>
            <person name="Fang B.-Z."/>
            <person name="Li W.-J."/>
        </authorList>
    </citation>
    <scope>NUCLEOTIDE SEQUENCE [LARGE SCALE GENOMIC DNA]</scope>
    <source>
        <strain evidence="11 12">KCTC 12718</strain>
    </source>
</reference>
<keyword evidence="12" id="KW-1185">Reference proteome</keyword>
<feature type="transmembrane region" description="Helical" evidence="9">
    <location>
        <begin position="34"/>
        <end position="50"/>
    </location>
</feature>
<feature type="transmembrane region" description="Helical" evidence="9">
    <location>
        <begin position="410"/>
        <end position="430"/>
    </location>
</feature>
<comment type="similarity">
    <text evidence="8">Belongs to the NhaC Na(+)/H(+) (TC 2.A.35) antiporter family.</text>
</comment>
<dbReference type="Pfam" id="PF03553">
    <property type="entry name" value="Na_H_antiporter"/>
    <property type="match status" value="1"/>
</dbReference>
<feature type="transmembrane region" description="Helical" evidence="9">
    <location>
        <begin position="229"/>
        <end position="248"/>
    </location>
</feature>
<dbReference type="Proteomes" id="UP001649381">
    <property type="component" value="Unassembled WGS sequence"/>
</dbReference>
<dbReference type="PANTHER" id="PTHR33451">
    <property type="entry name" value="MALATE-2H(+)/NA(+)-LACTATE ANTIPORTER"/>
    <property type="match status" value="1"/>
</dbReference>
<protein>
    <submittedName>
        <fullName evidence="11">Sodium:proton antiporter</fullName>
    </submittedName>
</protein>
<keyword evidence="3" id="KW-0050">Antiport</keyword>
<keyword evidence="4" id="KW-1003">Cell membrane</keyword>
<organism evidence="11 12">
    <name type="scientific">Pseudalkalibacillus berkeleyi</name>
    <dbReference type="NCBI Taxonomy" id="1069813"/>
    <lineage>
        <taxon>Bacteria</taxon>
        <taxon>Bacillati</taxon>
        <taxon>Bacillota</taxon>
        <taxon>Bacilli</taxon>
        <taxon>Bacillales</taxon>
        <taxon>Fictibacillaceae</taxon>
        <taxon>Pseudalkalibacillus</taxon>
    </lineage>
</organism>
<feature type="transmembrane region" description="Helical" evidence="9">
    <location>
        <begin position="190"/>
        <end position="209"/>
    </location>
</feature>
<evidence type="ECO:0000256" key="2">
    <source>
        <dbReference type="ARBA" id="ARBA00022448"/>
    </source>
</evidence>
<keyword evidence="2" id="KW-0813">Transport</keyword>
<evidence type="ECO:0000256" key="6">
    <source>
        <dbReference type="ARBA" id="ARBA00022989"/>
    </source>
</evidence>
<evidence type="ECO:0000256" key="8">
    <source>
        <dbReference type="ARBA" id="ARBA00038435"/>
    </source>
</evidence>
<keyword evidence="7 9" id="KW-0472">Membrane</keyword>
<dbReference type="EMBL" id="JAKIJS010000001">
    <property type="protein sequence ID" value="MCF6138221.1"/>
    <property type="molecule type" value="Genomic_DNA"/>
</dbReference>
<evidence type="ECO:0000313" key="11">
    <source>
        <dbReference type="EMBL" id="MCF6138221.1"/>
    </source>
</evidence>
<feature type="transmembrane region" description="Helical" evidence="9">
    <location>
        <begin position="286"/>
        <end position="306"/>
    </location>
</feature>
<feature type="transmembrane region" description="Helical" evidence="9">
    <location>
        <begin position="12"/>
        <end position="28"/>
    </location>
</feature>
<comment type="subcellular location">
    <subcellularLocation>
        <location evidence="1">Cell membrane</location>
        <topology evidence="1">Multi-pass membrane protein</topology>
    </subcellularLocation>
</comment>
<dbReference type="RefSeq" id="WP_236334472.1">
    <property type="nucleotide sequence ID" value="NZ_JAKIJS010000001.1"/>
</dbReference>
<name>A0ABS9H2E2_9BACL</name>
<evidence type="ECO:0000313" key="12">
    <source>
        <dbReference type="Proteomes" id="UP001649381"/>
    </source>
</evidence>
<evidence type="ECO:0000256" key="3">
    <source>
        <dbReference type="ARBA" id="ARBA00022449"/>
    </source>
</evidence>
<evidence type="ECO:0000256" key="5">
    <source>
        <dbReference type="ARBA" id="ARBA00022692"/>
    </source>
</evidence>
<evidence type="ECO:0000256" key="4">
    <source>
        <dbReference type="ARBA" id="ARBA00022475"/>
    </source>
</evidence>
<feature type="transmembrane region" description="Helical" evidence="9">
    <location>
        <begin position="383"/>
        <end position="404"/>
    </location>
</feature>
<keyword evidence="6 9" id="KW-1133">Transmembrane helix</keyword>
<evidence type="ECO:0000259" key="10">
    <source>
        <dbReference type="Pfam" id="PF03553"/>
    </source>
</evidence>
<dbReference type="InterPro" id="IPR052180">
    <property type="entry name" value="NhaC_Na-H+_Antiporter"/>
</dbReference>
<accession>A0ABS9H2E2</accession>
<sequence length="441" mass="48754">MQLETIHFSLKELISLIIITVSGLLMAVAFQFQLLIGFMPGFIFLIYQLLKKGISFKSIRLTGYKGIYRNREIIWLLSLIGILLPSWAIIGTVPNMVSFILSVINPEHFLVSSFLMTMVISMTLGTSVGSLSVIGLPLMGTAQALGVPLEWTAGALISGAFVGDRSSPLSSAFQLLATSLEIQTKKQFNAIMPTALLTICVSSFLFILLDRSLTLDAYKQPVISMGEMMSDWIVFLPVILLIAGVIVGVRIRYSFFISIGAAFAIVLIKGISVLKWGQVVLNGIDGIGGLMTMIPFIIFISVVGIYSEMLERYQIVQPYINKLLTNDHSLTVNSVQGVTLALFVSLISPNQSFPIILNGRMLLPHWTKHFNSKELARVVSDSTMVYAGLVPWSLLAVLCSTIVGVSVIHYVFFAFFLWLSPLITILYSIIREKRWSIAHEM</sequence>
<dbReference type="PANTHER" id="PTHR33451:SF3">
    <property type="entry name" value="MALATE-2H(+)_NA(+)-LACTATE ANTIPORTER"/>
    <property type="match status" value="1"/>
</dbReference>
<dbReference type="InterPro" id="IPR018461">
    <property type="entry name" value="Na/H_Antiport_NhaC-like_C"/>
</dbReference>
<evidence type="ECO:0000256" key="1">
    <source>
        <dbReference type="ARBA" id="ARBA00004651"/>
    </source>
</evidence>
<feature type="transmembrane region" description="Helical" evidence="9">
    <location>
        <begin position="255"/>
        <end position="274"/>
    </location>
</feature>
<feature type="transmembrane region" description="Helical" evidence="9">
    <location>
        <begin position="110"/>
        <end position="136"/>
    </location>
</feature>
<feature type="transmembrane region" description="Helical" evidence="9">
    <location>
        <begin position="73"/>
        <end position="90"/>
    </location>
</feature>
<comment type="caution">
    <text evidence="11">The sequence shown here is derived from an EMBL/GenBank/DDBJ whole genome shotgun (WGS) entry which is preliminary data.</text>
</comment>
<feature type="domain" description="Na+/H+ antiporter NhaC-like C-terminal" evidence="10">
    <location>
        <begin position="231"/>
        <end position="429"/>
    </location>
</feature>